<dbReference type="AlphaFoldDB" id="A0A915VK09"/>
<protein>
    <submittedName>
        <fullName evidence="1">TerB family tellurite resistance protein</fullName>
    </submittedName>
</protein>
<dbReference type="Proteomes" id="UP001060919">
    <property type="component" value="Chromosome"/>
</dbReference>
<gene>
    <name evidence="1" type="ORF">AsAng_0000330</name>
</gene>
<organism evidence="1 2">
    <name type="scientific">Aureispira anguillae</name>
    <dbReference type="NCBI Taxonomy" id="2864201"/>
    <lineage>
        <taxon>Bacteria</taxon>
        <taxon>Pseudomonadati</taxon>
        <taxon>Bacteroidota</taxon>
        <taxon>Saprospiria</taxon>
        <taxon>Saprospirales</taxon>
        <taxon>Saprospiraceae</taxon>
        <taxon>Aureispira</taxon>
    </lineage>
</organism>
<name>A0A915VK09_9BACT</name>
<dbReference type="RefSeq" id="WP_264790739.1">
    <property type="nucleotide sequence ID" value="NZ_AP026867.1"/>
</dbReference>
<reference evidence="1" key="1">
    <citation type="submission" date="2022-09" db="EMBL/GenBank/DDBJ databases">
        <title>Aureispira anguillicida sp. nov., isolated from Leptocephalus of Japanese eel Anguilla japonica.</title>
        <authorList>
            <person name="Yuasa K."/>
            <person name="Mekata T."/>
            <person name="Ikunari K."/>
        </authorList>
    </citation>
    <scope>NUCLEOTIDE SEQUENCE</scope>
    <source>
        <strain evidence="1">EL160426</strain>
    </source>
</reference>
<proteinExistence type="predicted"/>
<dbReference type="KEGG" id="aup:AsAng_0000330"/>
<dbReference type="CDD" id="cd07177">
    <property type="entry name" value="terB_like"/>
    <property type="match status" value="1"/>
</dbReference>
<accession>A0A915VK09</accession>
<dbReference type="EMBL" id="AP026867">
    <property type="protein sequence ID" value="BDS09335.1"/>
    <property type="molecule type" value="Genomic_DNA"/>
</dbReference>
<evidence type="ECO:0000313" key="2">
    <source>
        <dbReference type="Proteomes" id="UP001060919"/>
    </source>
</evidence>
<dbReference type="SUPFAM" id="SSF158682">
    <property type="entry name" value="TerB-like"/>
    <property type="match status" value="1"/>
</dbReference>
<sequence>MIELTYKSIKPYLVEKVQNGNKIHCTFSIEEQEFESEVVIEKMQSSEKFGRMVKKPTEMRSLLLRALTRRKKKNSKDSQAHSTITAEDKAALVQFSTKEIEAAVVHAFEEITDEIVYIETTGNWHLATQFSAFEVYIRQHPLTVDYDKKIMSRMLVEMARIDGRIEEKERLFFEHFLNDKMGRLSDLMQAPFLTASDCEQVSQAARATIFLIVAAVALTDNSFDKKEQNKLQVFAEMFGLDLPKQKKLFQIAQDYTLEIAIKVKKRKMNREELYKFADQIGMDRTIAEQVQDQIELSH</sequence>
<dbReference type="Gene3D" id="1.10.3680.10">
    <property type="entry name" value="TerB-like"/>
    <property type="match status" value="1"/>
</dbReference>
<evidence type="ECO:0000313" key="1">
    <source>
        <dbReference type="EMBL" id="BDS09335.1"/>
    </source>
</evidence>
<dbReference type="InterPro" id="IPR029024">
    <property type="entry name" value="TerB-like"/>
</dbReference>
<keyword evidence="2" id="KW-1185">Reference proteome</keyword>